<protein>
    <submittedName>
        <fullName evidence="2">Uncharacterized protein</fullName>
    </submittedName>
</protein>
<comment type="caution">
    <text evidence="2">The sequence shown here is derived from an EMBL/GenBank/DDBJ whole genome shotgun (WGS) entry which is preliminary data.</text>
</comment>
<feature type="compositionally biased region" description="Polar residues" evidence="1">
    <location>
        <begin position="79"/>
        <end position="92"/>
    </location>
</feature>
<proteinExistence type="predicted"/>
<evidence type="ECO:0000256" key="1">
    <source>
        <dbReference type="SAM" id="MobiDB-lite"/>
    </source>
</evidence>
<sequence length="119" mass="12858">MRLLIQQEGGALASTSADTRAHYLLGCYGKDVSRIPLPTNSQPRSPGAEERLLRGISSGPGEFDESDVVKWKDNEAADPTSQPEDTSGSWMNDFSALLSNEKWPPPGEMPEPVLAVCSL</sequence>
<keyword evidence="3" id="KW-1185">Reference proteome</keyword>
<gene>
    <name evidence="2" type="ORF">PLEPLA_LOCUS1743</name>
</gene>
<accession>A0A9N7TJ69</accession>
<feature type="region of interest" description="Disordered" evidence="1">
    <location>
        <begin position="32"/>
        <end position="119"/>
    </location>
</feature>
<name>A0A9N7TJ69_PLEPL</name>
<evidence type="ECO:0000313" key="2">
    <source>
        <dbReference type="EMBL" id="CAB1414040.1"/>
    </source>
</evidence>
<organism evidence="2 3">
    <name type="scientific">Pleuronectes platessa</name>
    <name type="common">European plaice</name>
    <dbReference type="NCBI Taxonomy" id="8262"/>
    <lineage>
        <taxon>Eukaryota</taxon>
        <taxon>Metazoa</taxon>
        <taxon>Chordata</taxon>
        <taxon>Craniata</taxon>
        <taxon>Vertebrata</taxon>
        <taxon>Euteleostomi</taxon>
        <taxon>Actinopterygii</taxon>
        <taxon>Neopterygii</taxon>
        <taxon>Teleostei</taxon>
        <taxon>Neoteleostei</taxon>
        <taxon>Acanthomorphata</taxon>
        <taxon>Carangaria</taxon>
        <taxon>Pleuronectiformes</taxon>
        <taxon>Pleuronectoidei</taxon>
        <taxon>Pleuronectidae</taxon>
        <taxon>Pleuronectes</taxon>
    </lineage>
</organism>
<dbReference type="AlphaFoldDB" id="A0A9N7TJ69"/>
<reference evidence="2" key="1">
    <citation type="submission" date="2020-03" db="EMBL/GenBank/DDBJ databases">
        <authorList>
            <person name="Weist P."/>
        </authorList>
    </citation>
    <scope>NUCLEOTIDE SEQUENCE</scope>
</reference>
<dbReference type="Proteomes" id="UP001153269">
    <property type="component" value="Unassembled WGS sequence"/>
</dbReference>
<evidence type="ECO:0000313" key="3">
    <source>
        <dbReference type="Proteomes" id="UP001153269"/>
    </source>
</evidence>
<dbReference type="EMBL" id="CADEAL010000084">
    <property type="protein sequence ID" value="CAB1414040.1"/>
    <property type="molecule type" value="Genomic_DNA"/>
</dbReference>